<dbReference type="STRING" id="6669.E9HR62"/>
<feature type="domain" description="EGF-like" evidence="2">
    <location>
        <begin position="186"/>
        <end position="223"/>
    </location>
</feature>
<dbReference type="InterPro" id="IPR009030">
    <property type="entry name" value="Growth_fac_rcpt_cys_sf"/>
</dbReference>
<dbReference type="Gene3D" id="2.10.25.10">
    <property type="entry name" value="Laminin"/>
    <property type="match status" value="1"/>
</dbReference>
<dbReference type="InterPro" id="IPR000742">
    <property type="entry name" value="EGF"/>
</dbReference>
<reference evidence="3 4" key="1">
    <citation type="journal article" date="2011" name="Science">
        <title>The ecoresponsive genome of Daphnia pulex.</title>
        <authorList>
            <person name="Colbourne J.K."/>
            <person name="Pfrender M.E."/>
            <person name="Gilbert D."/>
            <person name="Thomas W.K."/>
            <person name="Tucker A."/>
            <person name="Oakley T.H."/>
            <person name="Tokishita S."/>
            <person name="Aerts A."/>
            <person name="Arnold G.J."/>
            <person name="Basu M.K."/>
            <person name="Bauer D.J."/>
            <person name="Caceres C.E."/>
            <person name="Carmel L."/>
            <person name="Casola C."/>
            <person name="Choi J.H."/>
            <person name="Detter J.C."/>
            <person name="Dong Q."/>
            <person name="Dusheyko S."/>
            <person name="Eads B.D."/>
            <person name="Frohlich T."/>
            <person name="Geiler-Samerotte K.A."/>
            <person name="Gerlach D."/>
            <person name="Hatcher P."/>
            <person name="Jogdeo S."/>
            <person name="Krijgsveld J."/>
            <person name="Kriventseva E.V."/>
            <person name="Kultz D."/>
            <person name="Laforsch C."/>
            <person name="Lindquist E."/>
            <person name="Lopez J."/>
            <person name="Manak J.R."/>
            <person name="Muller J."/>
            <person name="Pangilinan J."/>
            <person name="Patwardhan R.P."/>
            <person name="Pitluck S."/>
            <person name="Pritham E.J."/>
            <person name="Rechtsteiner A."/>
            <person name="Rho M."/>
            <person name="Rogozin I.B."/>
            <person name="Sakarya O."/>
            <person name="Salamov A."/>
            <person name="Schaack S."/>
            <person name="Shapiro H."/>
            <person name="Shiga Y."/>
            <person name="Skalitzky C."/>
            <person name="Smith Z."/>
            <person name="Souvorov A."/>
            <person name="Sung W."/>
            <person name="Tang Z."/>
            <person name="Tsuchiya D."/>
            <person name="Tu H."/>
            <person name="Vos H."/>
            <person name="Wang M."/>
            <person name="Wolf Y.I."/>
            <person name="Yamagata H."/>
            <person name="Yamada T."/>
            <person name="Ye Y."/>
            <person name="Shaw J.R."/>
            <person name="Andrews J."/>
            <person name="Crease T.J."/>
            <person name="Tang H."/>
            <person name="Lucas S.M."/>
            <person name="Robertson H.M."/>
            <person name="Bork P."/>
            <person name="Koonin E.V."/>
            <person name="Zdobnov E.M."/>
            <person name="Grigoriev I.V."/>
            <person name="Lynch M."/>
            <person name="Boore J.L."/>
        </authorList>
    </citation>
    <scope>NUCLEOTIDE SEQUENCE [LARGE SCALE GENOMIC DNA]</scope>
</reference>
<keyword evidence="1" id="KW-0245">EGF-like domain</keyword>
<feature type="disulfide bond" evidence="1">
    <location>
        <begin position="189"/>
        <end position="199"/>
    </location>
</feature>
<feature type="domain" description="EGF-like" evidence="2">
    <location>
        <begin position="126"/>
        <end position="165"/>
    </location>
</feature>
<sequence>MTGDPFVRCTEPVVVQPETVTTRPKDPCTPTPCGVGAECRSQGNSATCKCPINYVGDPYTGCRPECVQNSDCPRDKSCANNRCINPCPGVCGLNAECRVINHYPVCSCISGYTGDASSACLKKPPTPNPCVPSPCGANAVCRDQSGLAICQCLPEYFGDARQGCKPECVLNSDCASTQVCVNQKCRDPCPGLCGNNAECRVVNHFATCYCPQGYTGSPLESCRPECLLNSDCESTLACINQKCKDPCAGICGQGAECHVVSHNPICSCPRGKTGDPFIECRPTPVVKPCDPSPCGPNSICRPVGSEPVCSCQSGFDGVPPECRPECISSSECPPSKACVNMKCQDPCPGACGRDAQCRVVNHSPICICPSGWTGDPLTGCRIIPSKHDYND</sequence>
<dbReference type="Pfam" id="PF21164">
    <property type="entry name" value="Dumpy_DPY"/>
    <property type="match status" value="4"/>
</dbReference>
<evidence type="ECO:0000256" key="1">
    <source>
        <dbReference type="PROSITE-ProRule" id="PRU00076"/>
    </source>
</evidence>
<dbReference type="PROSITE" id="PS01186">
    <property type="entry name" value="EGF_2"/>
    <property type="match status" value="3"/>
</dbReference>
<feature type="domain" description="EGF-like" evidence="2">
    <location>
        <begin position="285"/>
        <end position="323"/>
    </location>
</feature>
<organism evidence="3 4">
    <name type="scientific">Daphnia pulex</name>
    <name type="common">Water flea</name>
    <dbReference type="NCBI Taxonomy" id="6669"/>
    <lineage>
        <taxon>Eukaryota</taxon>
        <taxon>Metazoa</taxon>
        <taxon>Ecdysozoa</taxon>
        <taxon>Arthropoda</taxon>
        <taxon>Crustacea</taxon>
        <taxon>Branchiopoda</taxon>
        <taxon>Diplostraca</taxon>
        <taxon>Cladocera</taxon>
        <taxon>Anomopoda</taxon>
        <taxon>Daphniidae</taxon>
        <taxon>Daphnia</taxon>
    </lineage>
</organism>
<dbReference type="SUPFAM" id="SSF90148">
    <property type="entry name" value="DPY module"/>
    <property type="match status" value="3"/>
</dbReference>
<dbReference type="PROSITE" id="PS50026">
    <property type="entry name" value="EGF_3"/>
    <property type="match status" value="5"/>
</dbReference>
<dbReference type="PANTHER" id="PTHR22963:SF39">
    <property type="entry name" value="DUMPY"/>
    <property type="match status" value="1"/>
</dbReference>
<feature type="domain" description="EGF-like" evidence="2">
    <location>
        <begin position="24"/>
        <end position="63"/>
    </location>
</feature>
<dbReference type="OrthoDB" id="6343936at2759"/>
<keyword evidence="1" id="KW-1015">Disulfide bond</keyword>
<dbReference type="InParanoid" id="E9HR62"/>
<comment type="caution">
    <text evidence="1">Lacks conserved residue(s) required for the propagation of feature annotation.</text>
</comment>
<proteinExistence type="predicted"/>
<dbReference type="SMART" id="SM00181">
    <property type="entry name" value="EGF"/>
    <property type="match status" value="7"/>
</dbReference>
<evidence type="ECO:0000259" key="2">
    <source>
        <dbReference type="PROSITE" id="PS50026"/>
    </source>
</evidence>
<dbReference type="AlphaFoldDB" id="E9HR62"/>
<dbReference type="eggNOG" id="KOG1217">
    <property type="taxonomic scope" value="Eukaryota"/>
</dbReference>
<dbReference type="KEGG" id="dpx:DAPPUDRAFT_65192"/>
<evidence type="ECO:0000313" key="3">
    <source>
        <dbReference type="EMBL" id="EFX65775.1"/>
    </source>
</evidence>
<feature type="disulfide bond" evidence="1">
    <location>
        <begin position="347"/>
        <end position="357"/>
    </location>
</feature>
<name>E9HR62_DAPPU</name>
<keyword evidence="4" id="KW-1185">Reference proteome</keyword>
<dbReference type="HOGENOM" id="CLU_041204_0_0_1"/>
<dbReference type="EMBL" id="GL732731">
    <property type="protein sequence ID" value="EFX65775.1"/>
    <property type="molecule type" value="Genomic_DNA"/>
</dbReference>
<dbReference type="OMA" id="CNCANNS"/>
<dbReference type="Proteomes" id="UP000000305">
    <property type="component" value="Unassembled WGS sequence"/>
</dbReference>
<evidence type="ECO:0000313" key="4">
    <source>
        <dbReference type="Proteomes" id="UP000000305"/>
    </source>
</evidence>
<dbReference type="PhylomeDB" id="E9HR62"/>
<dbReference type="PANTHER" id="PTHR22963">
    <property type="entry name" value="ENDOGLIN-RELATED"/>
    <property type="match status" value="1"/>
</dbReference>
<dbReference type="InterPro" id="IPR048407">
    <property type="entry name" value="Dumpy_DPY"/>
</dbReference>
<protein>
    <recommendedName>
        <fullName evidence="2">EGF-like domain-containing protein</fullName>
    </recommendedName>
</protein>
<dbReference type="SUPFAM" id="SSF57184">
    <property type="entry name" value="Growth factor receptor domain"/>
    <property type="match status" value="2"/>
</dbReference>
<gene>
    <name evidence="3" type="ORF">DAPPUDRAFT_65192</name>
</gene>
<feature type="domain" description="EGF-like" evidence="2">
    <location>
        <begin position="344"/>
        <end position="381"/>
    </location>
</feature>
<accession>E9HR62</accession>